<sequence length="44" mass="4865">MLRKGAVLTAGLMCLLSGLNLVIAVLRLRESAYPKKLKIKIKLK</sequence>
<organism evidence="2 3">
    <name type="scientific">Lactiplantibacillus daoliensis</name>
    <dbReference type="NCBI Taxonomy" id="2559916"/>
    <lineage>
        <taxon>Bacteria</taxon>
        <taxon>Bacillati</taxon>
        <taxon>Bacillota</taxon>
        <taxon>Bacilli</taxon>
        <taxon>Lactobacillales</taxon>
        <taxon>Lactobacillaceae</taxon>
        <taxon>Lactiplantibacillus</taxon>
    </lineage>
</organism>
<keyword evidence="1" id="KW-0472">Membrane</keyword>
<keyword evidence="1" id="KW-0812">Transmembrane</keyword>
<reference evidence="3" key="1">
    <citation type="journal article" date="2019" name="Int. J. Syst. Evol. Microbiol.">
        <title>The Global Catalogue of Microorganisms (GCM) 10K type strain sequencing project: providing services to taxonomists for standard genome sequencing and annotation.</title>
        <authorList>
            <consortium name="The Broad Institute Genomics Platform"/>
            <consortium name="The Broad Institute Genome Sequencing Center for Infectious Disease"/>
            <person name="Wu L."/>
            <person name="Ma J."/>
        </authorList>
    </citation>
    <scope>NUCLEOTIDE SEQUENCE [LARGE SCALE GENOMIC DNA]</scope>
    <source>
        <strain evidence="3">CCM 8934</strain>
    </source>
</reference>
<dbReference type="EMBL" id="JBHSSB010000029">
    <property type="protein sequence ID" value="MFC6295508.1"/>
    <property type="molecule type" value="Genomic_DNA"/>
</dbReference>
<comment type="caution">
    <text evidence="2">The sequence shown here is derived from an EMBL/GenBank/DDBJ whole genome shotgun (WGS) entry which is preliminary data.</text>
</comment>
<dbReference type="Proteomes" id="UP001596227">
    <property type="component" value="Unassembled WGS sequence"/>
</dbReference>
<evidence type="ECO:0000256" key="1">
    <source>
        <dbReference type="SAM" id="Phobius"/>
    </source>
</evidence>
<accession>A0ABW1UK52</accession>
<proteinExistence type="predicted"/>
<evidence type="ECO:0000313" key="2">
    <source>
        <dbReference type="EMBL" id="MFC6295508.1"/>
    </source>
</evidence>
<gene>
    <name evidence="2" type="ORF">ACFQH1_09890</name>
</gene>
<protein>
    <submittedName>
        <fullName evidence="2">Uncharacterized protein</fullName>
    </submittedName>
</protein>
<evidence type="ECO:0000313" key="3">
    <source>
        <dbReference type="Proteomes" id="UP001596227"/>
    </source>
</evidence>
<keyword evidence="1" id="KW-1133">Transmembrane helix</keyword>
<feature type="transmembrane region" description="Helical" evidence="1">
    <location>
        <begin position="6"/>
        <end position="28"/>
    </location>
</feature>
<keyword evidence="3" id="KW-1185">Reference proteome</keyword>
<dbReference type="RefSeq" id="WP_263390201.1">
    <property type="nucleotide sequence ID" value="NZ_BJDH01000011.1"/>
</dbReference>
<name>A0ABW1UK52_9LACO</name>